<keyword evidence="4" id="KW-1185">Reference proteome</keyword>
<protein>
    <submittedName>
        <fullName evidence="3">WD repeat-containing protein 54</fullName>
    </submittedName>
</protein>
<dbReference type="Proteomes" id="UP000299084">
    <property type="component" value="Unassembled WGS sequence"/>
</dbReference>
<gene>
    <name evidence="3" type="ORF">Cadr_000018335</name>
</gene>
<feature type="region of interest" description="Disordered" evidence="1">
    <location>
        <begin position="66"/>
        <end position="104"/>
    </location>
</feature>
<comment type="caution">
    <text evidence="3">The sequence shown here is derived from an EMBL/GenBank/DDBJ whole genome shotgun (WGS) entry which is preliminary data.</text>
</comment>
<accession>A0A5N4D6V5</accession>
<dbReference type="AlphaFoldDB" id="A0A5N4D6V5"/>
<evidence type="ECO:0000259" key="2">
    <source>
        <dbReference type="Pfam" id="PF21031"/>
    </source>
</evidence>
<evidence type="ECO:0000313" key="3">
    <source>
        <dbReference type="EMBL" id="KAB1266780.1"/>
    </source>
</evidence>
<evidence type="ECO:0000256" key="1">
    <source>
        <dbReference type="SAM" id="MobiDB-lite"/>
    </source>
</evidence>
<sequence>MFRRERSIPLRGSAAALCNNFSVLQQPVRNLTHIGVVHGPGAQLLSAAPEGVPLAQRQLHAKEGAGVSSPFITQVNHGVGSGAAETSPQPSPSSPNPEEEALSTGVSSLTEYCWYSLHIEEYR</sequence>
<dbReference type="Pfam" id="PF21031">
    <property type="entry name" value="WDR54"/>
    <property type="match status" value="1"/>
</dbReference>
<dbReference type="InterPro" id="IPR049546">
    <property type="entry name" value="WDR54_beta_prop"/>
</dbReference>
<name>A0A5N4D6V5_CAMDR</name>
<proteinExistence type="predicted"/>
<evidence type="ECO:0000313" key="4">
    <source>
        <dbReference type="Proteomes" id="UP000299084"/>
    </source>
</evidence>
<reference evidence="3 4" key="1">
    <citation type="journal article" date="2019" name="Mol. Ecol. Resour.">
        <title>Improving Illumina assemblies with Hi-C and long reads: an example with the North African dromedary.</title>
        <authorList>
            <person name="Elbers J.P."/>
            <person name="Rogers M.F."/>
            <person name="Perelman P.L."/>
            <person name="Proskuryakova A.A."/>
            <person name="Serdyukova N.A."/>
            <person name="Johnson W.E."/>
            <person name="Horin P."/>
            <person name="Corander J."/>
            <person name="Murphy D."/>
            <person name="Burger P.A."/>
        </authorList>
    </citation>
    <scope>NUCLEOTIDE SEQUENCE [LARGE SCALE GENOMIC DNA]</scope>
    <source>
        <strain evidence="3">Drom800</strain>
        <tissue evidence="3">Blood</tissue>
    </source>
</reference>
<feature type="domain" description="WD repeat-containing protein 54 beta-propeller" evidence="2">
    <location>
        <begin position="1"/>
        <end position="79"/>
    </location>
</feature>
<organism evidence="3 4">
    <name type="scientific">Camelus dromedarius</name>
    <name type="common">Dromedary</name>
    <name type="synonym">Arabian camel</name>
    <dbReference type="NCBI Taxonomy" id="9838"/>
    <lineage>
        <taxon>Eukaryota</taxon>
        <taxon>Metazoa</taxon>
        <taxon>Chordata</taxon>
        <taxon>Craniata</taxon>
        <taxon>Vertebrata</taxon>
        <taxon>Euteleostomi</taxon>
        <taxon>Mammalia</taxon>
        <taxon>Eutheria</taxon>
        <taxon>Laurasiatheria</taxon>
        <taxon>Artiodactyla</taxon>
        <taxon>Tylopoda</taxon>
        <taxon>Camelidae</taxon>
        <taxon>Camelus</taxon>
    </lineage>
</organism>
<dbReference type="EMBL" id="JWIN03000015">
    <property type="protein sequence ID" value="KAB1266780.1"/>
    <property type="molecule type" value="Genomic_DNA"/>
</dbReference>